<reference evidence="3 4" key="1">
    <citation type="journal article" date="2018" name="J. Microbiol.">
        <title>Leifsonia flava sp. nov., a novel actinobacterium isolated from the rhizosphere of Aquilegia viridiflora.</title>
        <authorList>
            <person name="Cai Y."/>
            <person name="Tao W.Z."/>
            <person name="Ma Y.J."/>
            <person name="Cheng J."/>
            <person name="Zhang M.Y."/>
            <person name="Zhang Y.X."/>
        </authorList>
    </citation>
    <scope>NUCLEOTIDE SEQUENCE [LARGE SCALE GENOMIC DNA]</scope>
    <source>
        <strain evidence="3 4">SYP-B2174</strain>
    </source>
</reference>
<dbReference type="AlphaFoldDB" id="A0A4Y9R0Z9"/>
<feature type="region of interest" description="Disordered" evidence="1">
    <location>
        <begin position="35"/>
        <end position="79"/>
    </location>
</feature>
<keyword evidence="4" id="KW-1185">Reference proteome</keyword>
<gene>
    <name evidence="3" type="ORF">E4M00_10380</name>
</gene>
<organism evidence="3 4">
    <name type="scientific">Orlajensenia leifsoniae</name>
    <dbReference type="NCBI Taxonomy" id="2561933"/>
    <lineage>
        <taxon>Bacteria</taxon>
        <taxon>Bacillati</taxon>
        <taxon>Actinomycetota</taxon>
        <taxon>Actinomycetes</taxon>
        <taxon>Micrococcales</taxon>
        <taxon>Microbacteriaceae</taxon>
        <taxon>Orlajensenia</taxon>
    </lineage>
</organism>
<evidence type="ECO:0000256" key="1">
    <source>
        <dbReference type="SAM" id="MobiDB-lite"/>
    </source>
</evidence>
<name>A0A4Y9R0Z9_9MICO</name>
<dbReference type="PROSITE" id="PS51257">
    <property type="entry name" value="PROKAR_LIPOPROTEIN"/>
    <property type="match status" value="1"/>
</dbReference>
<evidence type="ECO:0000313" key="4">
    <source>
        <dbReference type="Proteomes" id="UP000298127"/>
    </source>
</evidence>
<dbReference type="EMBL" id="SPQZ01000003">
    <property type="protein sequence ID" value="TFV98391.1"/>
    <property type="molecule type" value="Genomic_DNA"/>
</dbReference>
<feature type="chain" id="PRO_5038581632" description="DUF3558 domain-containing protein" evidence="2">
    <location>
        <begin position="36"/>
        <end position="205"/>
    </location>
</feature>
<keyword evidence="2" id="KW-0732">Signal</keyword>
<sequence length="205" mass="20433">MSTRTPLAPAARRSFAVATALALTLGLGLSGCAGASGGPSDAASGTVNPTPTFGSSSSSPSAVAPRDQAAPTADTPISAPGCETFLTEEQTAGLTAEGYVPNPLSTWPDVMAEAAAAGGTWCAWTSPDGGPDLQGGFVAIPEPLWQAKRGDLIAQGATEDDASYPGFIALPDQGAPDVDGGFVYANGYLVYVSTPKLAASVTVLQ</sequence>
<evidence type="ECO:0008006" key="5">
    <source>
        <dbReference type="Google" id="ProtNLM"/>
    </source>
</evidence>
<accession>A0A4Y9R0Z9</accession>
<proteinExistence type="predicted"/>
<protein>
    <recommendedName>
        <fullName evidence="5">DUF3558 domain-containing protein</fullName>
    </recommendedName>
</protein>
<dbReference type="Proteomes" id="UP000298127">
    <property type="component" value="Unassembled WGS sequence"/>
</dbReference>
<evidence type="ECO:0000313" key="3">
    <source>
        <dbReference type="EMBL" id="TFV98391.1"/>
    </source>
</evidence>
<comment type="caution">
    <text evidence="3">The sequence shown here is derived from an EMBL/GenBank/DDBJ whole genome shotgun (WGS) entry which is preliminary data.</text>
</comment>
<feature type="signal peptide" evidence="2">
    <location>
        <begin position="1"/>
        <end position="35"/>
    </location>
</feature>
<evidence type="ECO:0000256" key="2">
    <source>
        <dbReference type="SAM" id="SignalP"/>
    </source>
</evidence>
<dbReference type="RefSeq" id="WP_135120413.1">
    <property type="nucleotide sequence ID" value="NZ_SPQZ01000003.1"/>
</dbReference>